<dbReference type="Gene3D" id="3.40.30.10">
    <property type="entry name" value="Glutaredoxin"/>
    <property type="match status" value="1"/>
</dbReference>
<dbReference type="EC" id="1.8.-.-" evidence="3"/>
<dbReference type="OrthoDB" id="9799230at2"/>
<dbReference type="PANTHER" id="PTHR42852:SF13">
    <property type="entry name" value="PROTEIN DIPZ"/>
    <property type="match status" value="1"/>
</dbReference>
<feature type="signal peptide" evidence="1">
    <location>
        <begin position="1"/>
        <end position="23"/>
    </location>
</feature>
<organism evidence="3 4">
    <name type="scientific">Roseimaritima multifibrata</name>
    <dbReference type="NCBI Taxonomy" id="1930274"/>
    <lineage>
        <taxon>Bacteria</taxon>
        <taxon>Pseudomonadati</taxon>
        <taxon>Planctomycetota</taxon>
        <taxon>Planctomycetia</taxon>
        <taxon>Pirellulales</taxon>
        <taxon>Pirellulaceae</taxon>
        <taxon>Roseimaritima</taxon>
    </lineage>
</organism>
<proteinExistence type="predicted"/>
<evidence type="ECO:0000313" key="4">
    <source>
        <dbReference type="Proteomes" id="UP000320672"/>
    </source>
</evidence>
<dbReference type="InterPro" id="IPR050553">
    <property type="entry name" value="Thioredoxin_ResA/DsbE_sf"/>
</dbReference>
<dbReference type="PROSITE" id="PS51352">
    <property type="entry name" value="THIOREDOXIN_2"/>
    <property type="match status" value="1"/>
</dbReference>
<dbReference type="InterPro" id="IPR013766">
    <property type="entry name" value="Thioredoxin_domain"/>
</dbReference>
<dbReference type="RefSeq" id="WP_145350766.1">
    <property type="nucleotide sequence ID" value="NZ_CP036262.1"/>
</dbReference>
<dbReference type="Proteomes" id="UP000320672">
    <property type="component" value="Chromosome"/>
</dbReference>
<dbReference type="AlphaFoldDB" id="A0A517MCA5"/>
<dbReference type="InterPro" id="IPR036249">
    <property type="entry name" value="Thioredoxin-like_sf"/>
</dbReference>
<evidence type="ECO:0000313" key="3">
    <source>
        <dbReference type="EMBL" id="QDS92529.1"/>
    </source>
</evidence>
<dbReference type="PANTHER" id="PTHR42852">
    <property type="entry name" value="THIOL:DISULFIDE INTERCHANGE PROTEIN DSBE"/>
    <property type="match status" value="1"/>
</dbReference>
<gene>
    <name evidence="3" type="primary">ykuV</name>
    <name evidence="3" type="ORF">FF011L_12760</name>
</gene>
<sequence precursor="true">MRTCYFHLSFALLLLALVQLSHPQNLVHGADKENTAESQFTGDEPIEMPPALLQMLHDQLVWDELKLRPKQIEKVVALLRPLDAIWWPSRIQPATDRLAIQRQLTEKLKESLLTVLDRVQWLRLEQLERQALGTRIVLQKDVAAVLQLSEEDHSAFRLAALKTDRTATELSKKVASGSDLGSLQEELQAIKDEEHHGIVDSLSNEQKQKIANLRGEPFDFSAVQRIYPLAPSLELQTSQWLAKALPGNLQDLKGQVVAVHFYAFQCINCKRNLPHYTAWHKDYADQGLVVIGIQTPETSSERDAEKVAAAAVENDIQYPLLMDTESENWKGWGTTMWPTVYLIDKEGFIRTWWQGELNWKGNPGEANFRKHIEALLAE</sequence>
<keyword evidence="1" id="KW-0732">Signal</keyword>
<keyword evidence="3" id="KW-0560">Oxidoreductase</keyword>
<protein>
    <submittedName>
        <fullName evidence="3">Thiol-disulfide oxidoreductase YkuV</fullName>
        <ecNumber evidence="3">1.8.-.-</ecNumber>
    </submittedName>
</protein>
<reference evidence="3 4" key="1">
    <citation type="submission" date="2019-02" db="EMBL/GenBank/DDBJ databases">
        <title>Deep-cultivation of Planctomycetes and their phenomic and genomic characterization uncovers novel biology.</title>
        <authorList>
            <person name="Wiegand S."/>
            <person name="Jogler M."/>
            <person name="Boedeker C."/>
            <person name="Pinto D."/>
            <person name="Vollmers J."/>
            <person name="Rivas-Marin E."/>
            <person name="Kohn T."/>
            <person name="Peeters S.H."/>
            <person name="Heuer A."/>
            <person name="Rast P."/>
            <person name="Oberbeckmann S."/>
            <person name="Bunk B."/>
            <person name="Jeske O."/>
            <person name="Meyerdierks A."/>
            <person name="Storesund J.E."/>
            <person name="Kallscheuer N."/>
            <person name="Luecker S."/>
            <person name="Lage O.M."/>
            <person name="Pohl T."/>
            <person name="Merkel B.J."/>
            <person name="Hornburger P."/>
            <person name="Mueller R.-W."/>
            <person name="Bruemmer F."/>
            <person name="Labrenz M."/>
            <person name="Spormann A.M."/>
            <person name="Op den Camp H."/>
            <person name="Overmann J."/>
            <person name="Amann R."/>
            <person name="Jetten M.S.M."/>
            <person name="Mascher T."/>
            <person name="Medema M.H."/>
            <person name="Devos D.P."/>
            <person name="Kaster A.-K."/>
            <person name="Ovreas L."/>
            <person name="Rohde M."/>
            <person name="Galperin M.Y."/>
            <person name="Jogler C."/>
        </authorList>
    </citation>
    <scope>NUCLEOTIDE SEQUENCE [LARGE SCALE GENOMIC DNA]</scope>
    <source>
        <strain evidence="3 4">FF011L</strain>
    </source>
</reference>
<dbReference type="Pfam" id="PF00578">
    <property type="entry name" value="AhpC-TSA"/>
    <property type="match status" value="1"/>
</dbReference>
<feature type="chain" id="PRO_5021893682" evidence="1">
    <location>
        <begin position="24"/>
        <end position="378"/>
    </location>
</feature>
<evidence type="ECO:0000256" key="1">
    <source>
        <dbReference type="SAM" id="SignalP"/>
    </source>
</evidence>
<dbReference type="KEGG" id="rml:FF011L_12760"/>
<evidence type="ECO:0000259" key="2">
    <source>
        <dbReference type="PROSITE" id="PS51352"/>
    </source>
</evidence>
<dbReference type="InterPro" id="IPR000866">
    <property type="entry name" value="AhpC/TSA"/>
</dbReference>
<dbReference type="SUPFAM" id="SSF52833">
    <property type="entry name" value="Thioredoxin-like"/>
    <property type="match status" value="1"/>
</dbReference>
<name>A0A517MCA5_9BACT</name>
<keyword evidence="4" id="KW-1185">Reference proteome</keyword>
<accession>A0A517MCA5</accession>
<dbReference type="GO" id="GO:0016209">
    <property type="term" value="F:antioxidant activity"/>
    <property type="evidence" value="ECO:0007669"/>
    <property type="project" value="InterPro"/>
</dbReference>
<feature type="domain" description="Thioredoxin" evidence="2">
    <location>
        <begin position="224"/>
        <end position="377"/>
    </location>
</feature>
<dbReference type="GO" id="GO:0016491">
    <property type="term" value="F:oxidoreductase activity"/>
    <property type="evidence" value="ECO:0007669"/>
    <property type="project" value="UniProtKB-KW"/>
</dbReference>
<dbReference type="EMBL" id="CP036262">
    <property type="protein sequence ID" value="QDS92529.1"/>
    <property type="molecule type" value="Genomic_DNA"/>
</dbReference>